<reference evidence="1" key="1">
    <citation type="submission" date="2022-12" db="EMBL/GenBank/DDBJ databases">
        <title>Chromosome-level genome assembly of the bean flower thrips Megalurothrips usitatus.</title>
        <authorList>
            <person name="Ma L."/>
            <person name="Liu Q."/>
            <person name="Li H."/>
            <person name="Cai W."/>
        </authorList>
    </citation>
    <scope>NUCLEOTIDE SEQUENCE</scope>
    <source>
        <strain evidence="1">Cailab_2022a</strain>
    </source>
</reference>
<proteinExistence type="predicted"/>
<dbReference type="EMBL" id="JAPTSV010000007">
    <property type="protein sequence ID" value="KAJ1526400.1"/>
    <property type="molecule type" value="Genomic_DNA"/>
</dbReference>
<sequence length="201" mass="23093">MQVRRLLTVICNNDTDWATKLLIAASPLVEELEVWNVDPEQWLQLQAMPRLYRLEVNTYVFSIRSDSAIPAENQITSLPELADRGDEPGGLLWVRTCLDEEATESLLRAHSRTLREVQLFVGTKTHSIQDPLPRWPWTCSAADLTALVSRCGLRELRRLVLRRPHRPVWTLSGDFCHRAAECRQQLHALRGLFPHAKVGRR</sequence>
<dbReference type="AlphaFoldDB" id="A0AAV7XLB6"/>
<accession>A0AAV7XLB6</accession>
<name>A0AAV7XLB6_9NEOP</name>
<organism evidence="1 2">
    <name type="scientific">Megalurothrips usitatus</name>
    <name type="common">bean blossom thrips</name>
    <dbReference type="NCBI Taxonomy" id="439358"/>
    <lineage>
        <taxon>Eukaryota</taxon>
        <taxon>Metazoa</taxon>
        <taxon>Ecdysozoa</taxon>
        <taxon>Arthropoda</taxon>
        <taxon>Hexapoda</taxon>
        <taxon>Insecta</taxon>
        <taxon>Pterygota</taxon>
        <taxon>Neoptera</taxon>
        <taxon>Paraneoptera</taxon>
        <taxon>Thysanoptera</taxon>
        <taxon>Terebrantia</taxon>
        <taxon>Thripoidea</taxon>
        <taxon>Thripidae</taxon>
        <taxon>Megalurothrips</taxon>
    </lineage>
</organism>
<dbReference type="Proteomes" id="UP001075354">
    <property type="component" value="Chromosome 7"/>
</dbReference>
<protein>
    <submittedName>
        <fullName evidence="1">Uncharacterized protein</fullName>
    </submittedName>
</protein>
<keyword evidence="2" id="KW-1185">Reference proteome</keyword>
<gene>
    <name evidence="1" type="ORF">ONE63_009538</name>
</gene>
<comment type="caution">
    <text evidence="1">The sequence shown here is derived from an EMBL/GenBank/DDBJ whole genome shotgun (WGS) entry which is preliminary data.</text>
</comment>
<evidence type="ECO:0000313" key="2">
    <source>
        <dbReference type="Proteomes" id="UP001075354"/>
    </source>
</evidence>
<evidence type="ECO:0000313" key="1">
    <source>
        <dbReference type="EMBL" id="KAJ1526400.1"/>
    </source>
</evidence>